<dbReference type="InterPro" id="IPR011009">
    <property type="entry name" value="Kinase-like_dom_sf"/>
</dbReference>
<protein>
    <recommendedName>
        <fullName evidence="5">Protein kinase domain-containing protein</fullName>
    </recommendedName>
</protein>
<dbReference type="PANTHER" id="PTHR27005:SF468">
    <property type="entry name" value="OS01G0310500 PROTEIN"/>
    <property type="match status" value="1"/>
</dbReference>
<dbReference type="SUPFAM" id="SSF56112">
    <property type="entry name" value="Protein kinase-like (PK-like)"/>
    <property type="match status" value="1"/>
</dbReference>
<dbReference type="Proteomes" id="UP001280121">
    <property type="component" value="Unassembled WGS sequence"/>
</dbReference>
<dbReference type="PANTHER" id="PTHR27005">
    <property type="entry name" value="WALL-ASSOCIATED RECEPTOR KINASE-LIKE 21"/>
    <property type="match status" value="1"/>
</dbReference>
<name>A0AAD9WPK3_9ROSI</name>
<sequence length="191" mass="21248">MDSAATPIIHGDVKSSNIFLDDNFTAKVSDIGASKLVPMDVTQLSTMVQGTLGYLDPEYLQTSQLTEKSDVYSFEVVLVELMTTKKVLSFDRSEEERSLVSHFLSSLKGGSLFEILENGEERPTMKEVAMELEGLRRMNEHLWDNFEVNRGEIGHLLPETSNTCIYDVGGNSTAVYDSMKDYTPVALHGGR</sequence>
<dbReference type="GO" id="GO:0007166">
    <property type="term" value="P:cell surface receptor signaling pathway"/>
    <property type="evidence" value="ECO:0007669"/>
    <property type="project" value="InterPro"/>
</dbReference>
<evidence type="ECO:0000313" key="6">
    <source>
        <dbReference type="EMBL" id="KAK2638671.1"/>
    </source>
</evidence>
<dbReference type="GO" id="GO:0004674">
    <property type="term" value="F:protein serine/threonine kinase activity"/>
    <property type="evidence" value="ECO:0007669"/>
    <property type="project" value="TreeGrafter"/>
</dbReference>
<dbReference type="InterPro" id="IPR045274">
    <property type="entry name" value="WAK-like"/>
</dbReference>
<dbReference type="Gene3D" id="1.10.510.10">
    <property type="entry name" value="Transferase(Phosphotransferase) domain 1"/>
    <property type="match status" value="1"/>
</dbReference>
<dbReference type="PROSITE" id="PS00108">
    <property type="entry name" value="PROTEIN_KINASE_ST"/>
    <property type="match status" value="1"/>
</dbReference>
<dbReference type="PROSITE" id="PS50011">
    <property type="entry name" value="PROTEIN_KINASE_DOM"/>
    <property type="match status" value="1"/>
</dbReference>
<keyword evidence="1" id="KW-0547">Nucleotide-binding</keyword>
<evidence type="ECO:0000259" key="5">
    <source>
        <dbReference type="PROSITE" id="PS50011"/>
    </source>
</evidence>
<dbReference type="AlphaFoldDB" id="A0AAD9WPK3"/>
<dbReference type="GO" id="GO:0005886">
    <property type="term" value="C:plasma membrane"/>
    <property type="evidence" value="ECO:0007669"/>
    <property type="project" value="TreeGrafter"/>
</dbReference>
<dbReference type="InterPro" id="IPR008271">
    <property type="entry name" value="Ser/Thr_kinase_AS"/>
</dbReference>
<dbReference type="EMBL" id="JANJYI010000008">
    <property type="protein sequence ID" value="KAK2638671.1"/>
    <property type="molecule type" value="Genomic_DNA"/>
</dbReference>
<evidence type="ECO:0000313" key="7">
    <source>
        <dbReference type="Proteomes" id="UP001280121"/>
    </source>
</evidence>
<evidence type="ECO:0000256" key="1">
    <source>
        <dbReference type="ARBA" id="ARBA00022741"/>
    </source>
</evidence>
<dbReference type="GO" id="GO:0005524">
    <property type="term" value="F:ATP binding"/>
    <property type="evidence" value="ECO:0007669"/>
    <property type="project" value="UniProtKB-KW"/>
</dbReference>
<keyword evidence="7" id="KW-1185">Reference proteome</keyword>
<dbReference type="InterPro" id="IPR000719">
    <property type="entry name" value="Prot_kinase_dom"/>
</dbReference>
<gene>
    <name evidence="6" type="ORF">Ddye_026466</name>
</gene>
<comment type="catalytic activity">
    <reaction evidence="4">
        <text>L-threonyl-[protein] + ATP = O-phospho-L-threonyl-[protein] + ADP + H(+)</text>
        <dbReference type="Rhea" id="RHEA:46608"/>
        <dbReference type="Rhea" id="RHEA-COMP:11060"/>
        <dbReference type="Rhea" id="RHEA-COMP:11605"/>
        <dbReference type="ChEBI" id="CHEBI:15378"/>
        <dbReference type="ChEBI" id="CHEBI:30013"/>
        <dbReference type="ChEBI" id="CHEBI:30616"/>
        <dbReference type="ChEBI" id="CHEBI:61977"/>
        <dbReference type="ChEBI" id="CHEBI:456216"/>
    </reaction>
</comment>
<evidence type="ECO:0000256" key="4">
    <source>
        <dbReference type="ARBA" id="ARBA00047951"/>
    </source>
</evidence>
<dbReference type="Pfam" id="PF00069">
    <property type="entry name" value="Pkinase"/>
    <property type="match status" value="1"/>
</dbReference>
<evidence type="ECO:0000256" key="2">
    <source>
        <dbReference type="ARBA" id="ARBA00022840"/>
    </source>
</evidence>
<feature type="domain" description="Protein kinase" evidence="5">
    <location>
        <begin position="1"/>
        <end position="144"/>
    </location>
</feature>
<organism evidence="6 7">
    <name type="scientific">Dipteronia dyeriana</name>
    <dbReference type="NCBI Taxonomy" id="168575"/>
    <lineage>
        <taxon>Eukaryota</taxon>
        <taxon>Viridiplantae</taxon>
        <taxon>Streptophyta</taxon>
        <taxon>Embryophyta</taxon>
        <taxon>Tracheophyta</taxon>
        <taxon>Spermatophyta</taxon>
        <taxon>Magnoliopsida</taxon>
        <taxon>eudicotyledons</taxon>
        <taxon>Gunneridae</taxon>
        <taxon>Pentapetalae</taxon>
        <taxon>rosids</taxon>
        <taxon>malvids</taxon>
        <taxon>Sapindales</taxon>
        <taxon>Sapindaceae</taxon>
        <taxon>Hippocastanoideae</taxon>
        <taxon>Acereae</taxon>
        <taxon>Dipteronia</taxon>
    </lineage>
</organism>
<comment type="catalytic activity">
    <reaction evidence="3">
        <text>L-seryl-[protein] + ATP = O-phospho-L-seryl-[protein] + ADP + H(+)</text>
        <dbReference type="Rhea" id="RHEA:17989"/>
        <dbReference type="Rhea" id="RHEA-COMP:9863"/>
        <dbReference type="Rhea" id="RHEA-COMP:11604"/>
        <dbReference type="ChEBI" id="CHEBI:15378"/>
        <dbReference type="ChEBI" id="CHEBI:29999"/>
        <dbReference type="ChEBI" id="CHEBI:30616"/>
        <dbReference type="ChEBI" id="CHEBI:83421"/>
        <dbReference type="ChEBI" id="CHEBI:456216"/>
    </reaction>
</comment>
<proteinExistence type="predicted"/>
<accession>A0AAD9WPK3</accession>
<comment type="caution">
    <text evidence="6">The sequence shown here is derived from an EMBL/GenBank/DDBJ whole genome shotgun (WGS) entry which is preliminary data.</text>
</comment>
<reference evidence="6" key="1">
    <citation type="journal article" date="2023" name="Plant J.">
        <title>Genome sequences and population genomics provide insights into the demographic history, inbreeding, and mutation load of two 'living fossil' tree species of Dipteronia.</title>
        <authorList>
            <person name="Feng Y."/>
            <person name="Comes H.P."/>
            <person name="Chen J."/>
            <person name="Zhu S."/>
            <person name="Lu R."/>
            <person name="Zhang X."/>
            <person name="Li P."/>
            <person name="Qiu J."/>
            <person name="Olsen K.M."/>
            <person name="Qiu Y."/>
        </authorList>
    </citation>
    <scope>NUCLEOTIDE SEQUENCE</scope>
    <source>
        <strain evidence="6">KIB01</strain>
    </source>
</reference>
<evidence type="ECO:0000256" key="3">
    <source>
        <dbReference type="ARBA" id="ARBA00047558"/>
    </source>
</evidence>
<keyword evidence="2" id="KW-0067">ATP-binding</keyword>